<feature type="domain" description="HTH araC/xylS-type" evidence="4">
    <location>
        <begin position="1"/>
        <end position="86"/>
    </location>
</feature>
<keyword evidence="2" id="KW-0238">DNA-binding</keyword>
<evidence type="ECO:0000259" key="4">
    <source>
        <dbReference type="PROSITE" id="PS01124"/>
    </source>
</evidence>
<accession>A0ABY8R6T5</accession>
<protein>
    <submittedName>
        <fullName evidence="5">Helix-turn-helix domain-containing protein</fullName>
    </submittedName>
</protein>
<dbReference type="InterPro" id="IPR009057">
    <property type="entry name" value="Homeodomain-like_sf"/>
</dbReference>
<evidence type="ECO:0000313" key="5">
    <source>
        <dbReference type="EMBL" id="WGX76551.1"/>
    </source>
</evidence>
<keyword evidence="1" id="KW-0805">Transcription regulation</keyword>
<dbReference type="SMART" id="SM00342">
    <property type="entry name" value="HTH_ARAC"/>
    <property type="match status" value="1"/>
</dbReference>
<dbReference type="Gene3D" id="1.10.10.60">
    <property type="entry name" value="Homeodomain-like"/>
    <property type="match status" value="2"/>
</dbReference>
<dbReference type="EMBL" id="CP124685">
    <property type="protein sequence ID" value="WGX76551.1"/>
    <property type="molecule type" value="Genomic_DNA"/>
</dbReference>
<dbReference type="Pfam" id="PF12833">
    <property type="entry name" value="HTH_18"/>
    <property type="match status" value="1"/>
</dbReference>
<gene>
    <name evidence="5" type="ORF">QJS64_05215</name>
</gene>
<dbReference type="InterPro" id="IPR018060">
    <property type="entry name" value="HTH_AraC"/>
</dbReference>
<name>A0ABY8R6T5_PARBF</name>
<evidence type="ECO:0000256" key="1">
    <source>
        <dbReference type="ARBA" id="ARBA00023015"/>
    </source>
</evidence>
<evidence type="ECO:0000313" key="6">
    <source>
        <dbReference type="Proteomes" id="UP001239169"/>
    </source>
</evidence>
<evidence type="ECO:0000256" key="3">
    <source>
        <dbReference type="ARBA" id="ARBA00023163"/>
    </source>
</evidence>
<keyword evidence="6" id="KW-1185">Reference proteome</keyword>
<dbReference type="PANTHER" id="PTHR43280">
    <property type="entry name" value="ARAC-FAMILY TRANSCRIPTIONAL REGULATOR"/>
    <property type="match status" value="1"/>
</dbReference>
<dbReference type="Proteomes" id="UP001239169">
    <property type="component" value="Chromosome"/>
</dbReference>
<dbReference type="PROSITE" id="PS01124">
    <property type="entry name" value="HTH_ARAC_FAMILY_2"/>
    <property type="match status" value="1"/>
</dbReference>
<organism evidence="5 6">
    <name type="scientific">Paraclostridium bifermentans</name>
    <name type="common">Clostridium bifermentans</name>
    <dbReference type="NCBI Taxonomy" id="1490"/>
    <lineage>
        <taxon>Bacteria</taxon>
        <taxon>Bacillati</taxon>
        <taxon>Bacillota</taxon>
        <taxon>Clostridia</taxon>
        <taxon>Peptostreptococcales</taxon>
        <taxon>Peptostreptococcaceae</taxon>
        <taxon>Paraclostridium</taxon>
    </lineage>
</organism>
<dbReference type="PANTHER" id="PTHR43280:SF2">
    <property type="entry name" value="HTH-TYPE TRANSCRIPTIONAL REGULATOR EXSA"/>
    <property type="match status" value="1"/>
</dbReference>
<sequence length="102" mass="12249">MKKLIDEMWSDKNILEKQLKNIGISNRRMVDIFKEEYGITITEYIAKLRLEEVKILLKITDDSIIDIAYSVGFGGISSFYRFFKKRWEYLLWHIEEKVVVRV</sequence>
<reference evidence="5 6" key="1">
    <citation type="submission" date="2023-04" db="EMBL/GenBank/DDBJ databases">
        <title>Bacteria Genome Submission.</title>
        <authorList>
            <person name="Isaac P."/>
        </authorList>
    </citation>
    <scope>NUCLEOTIDE SEQUENCE [LARGE SCALE GENOMIC DNA]</scope>
    <source>
        <strain evidence="5 6">SampleS7P1</strain>
    </source>
</reference>
<keyword evidence="3" id="KW-0804">Transcription</keyword>
<dbReference type="SUPFAM" id="SSF46689">
    <property type="entry name" value="Homeodomain-like"/>
    <property type="match status" value="1"/>
</dbReference>
<evidence type="ECO:0000256" key="2">
    <source>
        <dbReference type="ARBA" id="ARBA00023125"/>
    </source>
</evidence>
<proteinExistence type="predicted"/>